<dbReference type="InterPro" id="IPR017627">
    <property type="entry name" value="UGHY"/>
</dbReference>
<feature type="domain" description="Cupin type-2" evidence="1">
    <location>
        <begin position="179"/>
        <end position="243"/>
    </location>
</feature>
<dbReference type="PANTHER" id="PTHR34571:SF1">
    <property type="entry name" value="(S)-UREIDOGLYCINE AMINOHYDROLASE"/>
    <property type="match status" value="1"/>
</dbReference>
<dbReference type="SUPFAM" id="SSF51182">
    <property type="entry name" value="RmlC-like cupins"/>
    <property type="match status" value="1"/>
</dbReference>
<dbReference type="Gene3D" id="2.60.120.10">
    <property type="entry name" value="Jelly Rolls"/>
    <property type="match status" value="2"/>
</dbReference>
<dbReference type="EMBL" id="MZGX01000016">
    <property type="protein sequence ID" value="OPX43625.1"/>
    <property type="molecule type" value="Genomic_DNA"/>
</dbReference>
<dbReference type="CDD" id="cd02212">
    <property type="entry name" value="cupin_UGlyAH_C"/>
    <property type="match status" value="1"/>
</dbReference>
<dbReference type="InterPro" id="IPR011051">
    <property type="entry name" value="RmlC_Cupin_sf"/>
</dbReference>
<evidence type="ECO:0000313" key="3">
    <source>
        <dbReference type="Proteomes" id="UP000191554"/>
    </source>
</evidence>
<reference evidence="2 3" key="1">
    <citation type="submission" date="2017-03" db="EMBL/GenBank/DDBJ databases">
        <title>Genome sequence of Clostridium hungatei DSM 14427.</title>
        <authorList>
            <person name="Poehlein A."/>
            <person name="Daniel R."/>
        </authorList>
    </citation>
    <scope>NUCLEOTIDE SEQUENCE [LARGE SCALE GENOMIC DNA]</scope>
    <source>
        <strain evidence="2 3">DSM 14427</strain>
    </source>
</reference>
<name>A0A1V4SJK2_RUMHU</name>
<dbReference type="RefSeq" id="WP_080065010.1">
    <property type="nucleotide sequence ID" value="NZ_MZGX01000016.1"/>
</dbReference>
<dbReference type="Proteomes" id="UP000191554">
    <property type="component" value="Unassembled WGS sequence"/>
</dbReference>
<dbReference type="NCBIfam" id="TIGR03214">
    <property type="entry name" value="ura-cupin"/>
    <property type="match status" value="1"/>
</dbReference>
<keyword evidence="3" id="KW-1185">Reference proteome</keyword>
<protein>
    <recommendedName>
        <fullName evidence="1">Cupin type-2 domain-containing protein</fullName>
    </recommendedName>
</protein>
<dbReference type="InterPro" id="IPR014710">
    <property type="entry name" value="RmlC-like_jellyroll"/>
</dbReference>
<accession>A0A1V4SJK2</accession>
<dbReference type="PANTHER" id="PTHR34571">
    <property type="entry name" value="(S)-UREIDOGLYCINE AMINOHYDROLASE"/>
    <property type="match status" value="1"/>
</dbReference>
<evidence type="ECO:0000313" key="2">
    <source>
        <dbReference type="EMBL" id="OPX43625.1"/>
    </source>
</evidence>
<dbReference type="OrthoDB" id="9814939at2"/>
<dbReference type="InterPro" id="IPR013096">
    <property type="entry name" value="Cupin_2"/>
</dbReference>
<comment type="caution">
    <text evidence="2">The sequence shown here is derived from an EMBL/GenBank/DDBJ whole genome shotgun (WGS) entry which is preliminary data.</text>
</comment>
<sequence>MGYPKDLLATRAVIKPGLFAVIPREGLVNNIIPQIKNCKVSIVASPKMGAGFVQYVIEAQPGGGVAETFGGEEDIESFIYCMDGQVGINAGKKSFMLTGGGYAYTPPGTGMSFENRGHEPCRLLFYKQRYIPCKEGQPYLYTGNVNLLEYRIYDGMSNVFIKDLLPADMGFDMNMHILSFSPGGCHPFAETHVQEHGAYILEGEGMYMLDDRWMGIKKDDFIWFGPYVPQCAYGVGTKPFTYIYSKDCNRDVAL</sequence>
<dbReference type="GO" id="GO:0071522">
    <property type="term" value="F:ureidoglycine aminohydrolase activity"/>
    <property type="evidence" value="ECO:0007669"/>
    <property type="project" value="InterPro"/>
</dbReference>
<proteinExistence type="predicted"/>
<dbReference type="Pfam" id="PF07883">
    <property type="entry name" value="Cupin_2"/>
    <property type="match status" value="1"/>
</dbReference>
<dbReference type="AlphaFoldDB" id="A0A1V4SJK2"/>
<evidence type="ECO:0000259" key="1">
    <source>
        <dbReference type="Pfam" id="PF07883"/>
    </source>
</evidence>
<organism evidence="2 3">
    <name type="scientific">Ruminiclostridium hungatei</name>
    <name type="common">Clostridium hungatei</name>
    <dbReference type="NCBI Taxonomy" id="48256"/>
    <lineage>
        <taxon>Bacteria</taxon>
        <taxon>Bacillati</taxon>
        <taxon>Bacillota</taxon>
        <taxon>Clostridia</taxon>
        <taxon>Eubacteriales</taxon>
        <taxon>Oscillospiraceae</taxon>
        <taxon>Ruminiclostridium</taxon>
    </lineage>
</organism>
<dbReference type="STRING" id="48256.CLHUN_25640"/>
<dbReference type="InterPro" id="IPR044704">
    <property type="entry name" value="UGlyAH_cupin_N"/>
</dbReference>
<dbReference type="CDD" id="cd02211">
    <property type="entry name" value="cupin_UGlyAH_N"/>
    <property type="match status" value="1"/>
</dbReference>
<dbReference type="InterPro" id="IPR044697">
    <property type="entry name" value="UGlyAH_cupin_C"/>
</dbReference>
<gene>
    <name evidence="2" type="ORF">CLHUN_25640</name>
</gene>